<dbReference type="eggNOG" id="COG0574">
    <property type="taxonomic scope" value="Bacteria"/>
</dbReference>
<sequence length="1020" mass="109455">MAKAASKKKTAPKSKSSGAARGKGAAASSARKAVAKSPPKAAKKAVSKPASKPAGKSAAKSVAKAPAKAPAKSAAKAPAKSAAKAKTVTKPAAKTVTKASAKPVSKPASKPAAKPAKKPAAKAVAAPKAGKWVYTFGDGKAEGRANMRDLLGGKGANLAEMANLGLPVPPGFTIPTSVCTYFYANGKTYPKELQSQVERALEYVGKLTGKKFGDPQNPLLVSVRSGARASMPGMMDTVLNLGLNDETVEAVAAKSGDRRFAYDSYRRFITMYSDVVLGFEHHHFEEILDAYKDAKGFTLDTDLDADDWVDLVGQYKDAVARETGADFPQDPNDQLWGAIGAVFSSWMNARAVTYRRLHDIPESWGTAVNVQAMVFGNMGETSATGVAFTRNPSTGESRLYGEFLINAQGEDVVAGIRTPQDITEYARIESGSDKPSMEMAMPDAFNELTRIYTLLEKHYRDMQDMEFTIEQGKLWMLQTRGGKRTAKAALRIAVELANEGLINRQDAVTRIEPGSLDQLLHPTIDPNAKRDVIATGLPASPGAASGEIVFSSDEAAKLHADGRKVILVRIETSPEDIHGMHASEGILTTRGGMTSHAAVVARGMGKPCVSGCGAIRVDYGRGTMMIGNRTFKAGDIITIDGGTGQVLAGKMPMIEPELSGDFNTLMGWADEVRKLKVRVNADTPVDARTAIKFGAEGIGLCRTEHMFFEETRIRTVREMILAEDEQSRRAALAKLLPMQRADFVELFEIMKGLPVTVRLLDPPLHEFLPHSHAEIEEVARAMNADPRRLADRARELAEFNPMLGFRGCRLAIAYPEIAEMQARAIFEAAVEAEKRTGEQVGLEVMVPLIATRAEFELVKARIDATAHAVNRETGSSLKYQVGTMIELPRACLMAGDIAEGAEFFSFGTNDLTQTTFGISRDDAASFLGTYIEKGIFTVDPFVSVDRDGVGELVRIGVERGRKTRAKLKVGICGEHGGDPASVAFCHEVGLDYVSCSPYRVPIARLAAAQAALGKGIASQA</sequence>
<dbReference type="PROSITE" id="PS00742">
    <property type="entry name" value="PEP_ENZYMES_2"/>
    <property type="match status" value="1"/>
</dbReference>
<evidence type="ECO:0000256" key="10">
    <source>
        <dbReference type="ARBA" id="ARBA00022840"/>
    </source>
</evidence>
<dbReference type="Gene3D" id="3.30.1490.20">
    <property type="entry name" value="ATP-grasp fold, A domain"/>
    <property type="match status" value="1"/>
</dbReference>
<dbReference type="Gene3D" id="3.50.30.10">
    <property type="entry name" value="Phosphohistidine domain"/>
    <property type="match status" value="1"/>
</dbReference>
<evidence type="ECO:0000256" key="13">
    <source>
        <dbReference type="PIRSR" id="PIRSR000853-1"/>
    </source>
</evidence>
<accession>E6VEB1</accession>
<dbReference type="GO" id="GO:0005524">
    <property type="term" value="F:ATP binding"/>
    <property type="evidence" value="ECO:0007669"/>
    <property type="project" value="UniProtKB-KW"/>
</dbReference>
<keyword evidence="20" id="KW-0670">Pyruvate</keyword>
<keyword evidence="11 15" id="KW-0460">Magnesium</keyword>
<dbReference type="STRING" id="652103.Rpdx1_1216"/>
<dbReference type="eggNOG" id="COG1080">
    <property type="taxonomic scope" value="Bacteria"/>
</dbReference>
<dbReference type="PANTHER" id="PTHR22931">
    <property type="entry name" value="PHOSPHOENOLPYRUVATE DIKINASE-RELATED"/>
    <property type="match status" value="1"/>
</dbReference>
<dbReference type="GO" id="GO:0050242">
    <property type="term" value="F:pyruvate, phosphate dikinase activity"/>
    <property type="evidence" value="ECO:0007669"/>
    <property type="project" value="UniProtKB-EC"/>
</dbReference>
<evidence type="ECO:0000259" key="19">
    <source>
        <dbReference type="Pfam" id="PF02896"/>
    </source>
</evidence>
<dbReference type="GO" id="GO:0046872">
    <property type="term" value="F:metal ion binding"/>
    <property type="evidence" value="ECO:0007669"/>
    <property type="project" value="UniProtKB-KW"/>
</dbReference>
<dbReference type="InterPro" id="IPR013815">
    <property type="entry name" value="ATP_grasp_subdomain_1"/>
</dbReference>
<dbReference type="InterPro" id="IPR036637">
    <property type="entry name" value="Phosphohistidine_dom_sf"/>
</dbReference>
<dbReference type="AlphaFoldDB" id="E6VEB1"/>
<dbReference type="SUPFAM" id="SSF52009">
    <property type="entry name" value="Phosphohistidine domain"/>
    <property type="match status" value="1"/>
</dbReference>
<evidence type="ECO:0000256" key="5">
    <source>
        <dbReference type="ARBA" id="ARBA00020138"/>
    </source>
</evidence>
<dbReference type="InterPro" id="IPR018274">
    <property type="entry name" value="PEP_util_AS"/>
</dbReference>
<dbReference type="InterPro" id="IPR040442">
    <property type="entry name" value="Pyrv_kinase-like_dom_sf"/>
</dbReference>
<dbReference type="NCBIfam" id="TIGR01828">
    <property type="entry name" value="pyru_phos_dikin"/>
    <property type="match status" value="1"/>
</dbReference>
<reference evidence="20" key="1">
    <citation type="submission" date="2010-12" db="EMBL/GenBank/DDBJ databases">
        <title>Complete sequence of Rhodopseudomonas palustris DX-1.</title>
        <authorList>
            <consortium name="US DOE Joint Genome Institute"/>
            <person name="Lucas S."/>
            <person name="Copeland A."/>
            <person name="Lapidus A."/>
            <person name="Cheng J.-F."/>
            <person name="Goodwin L."/>
            <person name="Pitluck S."/>
            <person name="Misra M."/>
            <person name="Chertkov O."/>
            <person name="Detter J.C."/>
            <person name="Han C."/>
            <person name="Tapia R."/>
            <person name="Land M."/>
            <person name="Hauser L."/>
            <person name="Kyrpides N."/>
            <person name="Ivanova N."/>
            <person name="Ovchinnikova G."/>
            <person name="Logan B."/>
            <person name="Oda Y."/>
            <person name="Harwood C."/>
            <person name="Woyke T."/>
        </authorList>
    </citation>
    <scope>NUCLEOTIDE SEQUENCE [LARGE SCALE GENOMIC DNA]</scope>
    <source>
        <strain evidence="20">DX-1</strain>
    </source>
</reference>
<evidence type="ECO:0000256" key="1">
    <source>
        <dbReference type="ARBA" id="ARBA00001946"/>
    </source>
</evidence>
<evidence type="ECO:0000313" key="21">
    <source>
        <dbReference type="Proteomes" id="UP000001402"/>
    </source>
</evidence>
<feature type="binding site" evidence="14">
    <location>
        <position position="907"/>
    </location>
    <ligand>
        <name>substrate</name>
    </ligand>
</feature>
<evidence type="ECO:0000256" key="15">
    <source>
        <dbReference type="PIRSR" id="PIRSR000853-3"/>
    </source>
</evidence>
<dbReference type="EMBL" id="CP002418">
    <property type="protein sequence ID" value="ADU42842.1"/>
    <property type="molecule type" value="Genomic_DNA"/>
</dbReference>
<evidence type="ECO:0000256" key="11">
    <source>
        <dbReference type="ARBA" id="ARBA00022842"/>
    </source>
</evidence>
<evidence type="ECO:0000256" key="9">
    <source>
        <dbReference type="ARBA" id="ARBA00022777"/>
    </source>
</evidence>
<evidence type="ECO:0000256" key="2">
    <source>
        <dbReference type="ARBA" id="ARBA00003144"/>
    </source>
</evidence>
<dbReference type="HOGENOM" id="CLU_015345_0_2_5"/>
<feature type="binding site" evidence="15">
    <location>
        <position position="886"/>
    </location>
    <ligand>
        <name>Mg(2+)</name>
        <dbReference type="ChEBI" id="CHEBI:18420"/>
    </ligand>
</feature>
<dbReference type="Gene3D" id="3.20.20.60">
    <property type="entry name" value="Phosphoenolpyruvate-binding domains"/>
    <property type="match status" value="1"/>
</dbReference>
<dbReference type="Pfam" id="PF01326">
    <property type="entry name" value="PPDK_N"/>
    <property type="match status" value="2"/>
</dbReference>
<keyword evidence="10" id="KW-0067">ATP-binding</keyword>
<dbReference type="PIRSF" id="PIRSF000853">
    <property type="entry name" value="PPDK"/>
    <property type="match status" value="1"/>
</dbReference>
<evidence type="ECO:0000256" key="3">
    <source>
        <dbReference type="ARBA" id="ARBA00007837"/>
    </source>
</evidence>
<keyword evidence="9 20" id="KW-0418">Kinase</keyword>
<evidence type="ECO:0000256" key="8">
    <source>
        <dbReference type="ARBA" id="ARBA00022741"/>
    </source>
</evidence>
<comment type="function">
    <text evidence="2">Catalyzes the reversible phosphorylation of pyruvate and phosphate.</text>
</comment>
<keyword evidence="6 20" id="KW-0808">Transferase</keyword>
<dbReference type="GO" id="GO:0016301">
    <property type="term" value="F:kinase activity"/>
    <property type="evidence" value="ECO:0007669"/>
    <property type="project" value="UniProtKB-KW"/>
</dbReference>
<feature type="binding site" evidence="14">
    <location>
        <position position="909"/>
    </location>
    <ligand>
        <name>substrate</name>
    </ligand>
</feature>
<dbReference type="InterPro" id="IPR010121">
    <property type="entry name" value="Pyruvate_phosphate_dikinase"/>
</dbReference>
<dbReference type="NCBIfam" id="NF004531">
    <property type="entry name" value="PRK05878.1"/>
    <property type="match status" value="1"/>
</dbReference>
<protein>
    <recommendedName>
        <fullName evidence="5">Pyruvate, phosphate dikinase</fullName>
        <ecNumber evidence="4">2.7.9.1</ecNumber>
    </recommendedName>
    <alternativeName>
        <fullName evidence="12">Pyruvate, orthophosphate dikinase</fullName>
    </alternativeName>
</protein>
<feature type="domain" description="PEP-utilising enzyme C-terminal" evidence="19">
    <location>
        <begin position="659"/>
        <end position="1010"/>
    </location>
</feature>
<feature type="compositionally biased region" description="Low complexity" evidence="16">
    <location>
        <begin position="47"/>
        <end position="114"/>
    </location>
</feature>
<evidence type="ECO:0000259" key="18">
    <source>
        <dbReference type="Pfam" id="PF01326"/>
    </source>
</evidence>
<feature type="active site" description="Tele-phosphohistidine intermediate" evidence="13">
    <location>
        <position position="596"/>
    </location>
</feature>
<feature type="binding site" evidence="14">
    <location>
        <position position="702"/>
    </location>
    <ligand>
        <name>substrate</name>
    </ligand>
</feature>
<feature type="binding site" evidence="14">
    <location>
        <position position="910"/>
    </location>
    <ligand>
        <name>substrate</name>
    </ligand>
</feature>
<feature type="binding site" evidence="14">
    <location>
        <position position="758"/>
    </location>
    <ligand>
        <name>substrate</name>
    </ligand>
</feature>
<feature type="binding site" evidence="14">
    <location>
        <position position="908"/>
    </location>
    <ligand>
        <name>substrate</name>
    </ligand>
</feature>
<evidence type="ECO:0000256" key="7">
    <source>
        <dbReference type="ARBA" id="ARBA00022723"/>
    </source>
</evidence>
<dbReference type="PANTHER" id="PTHR22931:SF9">
    <property type="entry name" value="PYRUVATE, PHOSPHATE DIKINASE 1, CHLOROPLASTIC"/>
    <property type="match status" value="1"/>
</dbReference>
<dbReference type="EC" id="2.7.9.1" evidence="4"/>
<dbReference type="Gene3D" id="1.10.189.10">
    <property type="entry name" value="Pyruvate Phosphate Dikinase, domain 2"/>
    <property type="match status" value="1"/>
</dbReference>
<dbReference type="PROSITE" id="PS00370">
    <property type="entry name" value="PEP_ENZYMES_PHOS_SITE"/>
    <property type="match status" value="1"/>
</dbReference>
<evidence type="ECO:0000256" key="12">
    <source>
        <dbReference type="ARBA" id="ARBA00032883"/>
    </source>
</evidence>
<dbReference type="Proteomes" id="UP000001402">
    <property type="component" value="Chromosome"/>
</dbReference>
<dbReference type="Pfam" id="PF00391">
    <property type="entry name" value="PEP-utilizers"/>
    <property type="match status" value="1"/>
</dbReference>
<feature type="domain" description="Pyruvate phosphate dikinase AMP/ATP-binding" evidence="18">
    <location>
        <begin position="189"/>
        <end position="493"/>
    </location>
</feature>
<dbReference type="Pfam" id="PF02896">
    <property type="entry name" value="PEP-utilizers_C"/>
    <property type="match status" value="1"/>
</dbReference>
<evidence type="ECO:0000259" key="17">
    <source>
        <dbReference type="Pfam" id="PF00391"/>
    </source>
</evidence>
<feature type="region of interest" description="Disordered" evidence="16">
    <location>
        <begin position="1"/>
        <end position="122"/>
    </location>
</feature>
<gene>
    <name evidence="20" type="ordered locus">Rpdx1_1216</name>
</gene>
<feature type="active site" description="Proton donor" evidence="13">
    <location>
        <position position="972"/>
    </location>
</feature>
<feature type="compositionally biased region" description="Low complexity" evidence="16">
    <location>
        <begin position="13"/>
        <end position="40"/>
    </location>
</feature>
<keyword evidence="8" id="KW-0547">Nucleotide-binding</keyword>
<comment type="cofactor">
    <cofactor evidence="1 15">
        <name>Mg(2+)</name>
        <dbReference type="ChEBI" id="CHEBI:18420"/>
    </cofactor>
</comment>
<feature type="binding site" evidence="15">
    <location>
        <position position="910"/>
    </location>
    <ligand>
        <name>Mg(2+)</name>
        <dbReference type="ChEBI" id="CHEBI:18420"/>
    </ligand>
</feature>
<evidence type="ECO:0000256" key="4">
    <source>
        <dbReference type="ARBA" id="ARBA00011994"/>
    </source>
</evidence>
<name>E6VEB1_RHOPX</name>
<evidence type="ECO:0000313" key="20">
    <source>
        <dbReference type="EMBL" id="ADU42842.1"/>
    </source>
</evidence>
<dbReference type="Gene3D" id="1.20.80.30">
    <property type="match status" value="1"/>
</dbReference>
<keyword evidence="7 15" id="KW-0479">Metal-binding</keyword>
<feature type="domain" description="Pyruvate phosphate dikinase AMP/ATP-binding" evidence="18">
    <location>
        <begin position="149"/>
        <end position="186"/>
    </location>
</feature>
<dbReference type="InterPro" id="IPR002192">
    <property type="entry name" value="PPDK_AMP/ATP-bd"/>
</dbReference>
<feature type="binding site" evidence="14">
    <location>
        <position position="886"/>
    </location>
    <ligand>
        <name>substrate</name>
    </ligand>
</feature>
<feature type="domain" description="PEP-utilising enzyme mobile" evidence="17">
    <location>
        <begin position="564"/>
        <end position="644"/>
    </location>
</feature>
<dbReference type="KEGG" id="rpx:Rpdx1_1216"/>
<dbReference type="InterPro" id="IPR008279">
    <property type="entry name" value="PEP-util_enz_mobile_dom"/>
</dbReference>
<evidence type="ECO:0000256" key="6">
    <source>
        <dbReference type="ARBA" id="ARBA00022679"/>
    </source>
</evidence>
<evidence type="ECO:0000256" key="16">
    <source>
        <dbReference type="SAM" id="MobiDB-lite"/>
    </source>
</evidence>
<evidence type="ECO:0000256" key="14">
    <source>
        <dbReference type="PIRSR" id="PIRSR000853-2"/>
    </source>
</evidence>
<dbReference type="InterPro" id="IPR000121">
    <property type="entry name" value="PEP_util_C"/>
</dbReference>
<dbReference type="SUPFAM" id="SSF51621">
    <property type="entry name" value="Phosphoenolpyruvate/pyruvate domain"/>
    <property type="match status" value="1"/>
</dbReference>
<proteinExistence type="inferred from homology"/>
<dbReference type="SUPFAM" id="SSF56059">
    <property type="entry name" value="Glutathione synthetase ATP-binding domain-like"/>
    <property type="match status" value="1"/>
</dbReference>
<dbReference type="Gene3D" id="3.30.470.20">
    <property type="entry name" value="ATP-grasp fold, B domain"/>
    <property type="match status" value="1"/>
</dbReference>
<dbReference type="InterPro" id="IPR015813">
    <property type="entry name" value="Pyrv/PenolPyrv_kinase-like_dom"/>
</dbReference>
<comment type="similarity">
    <text evidence="3">Belongs to the PEP-utilizing enzyme family.</text>
</comment>
<dbReference type="InterPro" id="IPR023151">
    <property type="entry name" value="PEP_util_CS"/>
</dbReference>
<organism evidence="20 21">
    <name type="scientific">Rhodopseudomonas palustris (strain DX-1)</name>
    <dbReference type="NCBI Taxonomy" id="652103"/>
    <lineage>
        <taxon>Bacteria</taxon>
        <taxon>Pseudomonadati</taxon>
        <taxon>Pseudomonadota</taxon>
        <taxon>Alphaproteobacteria</taxon>
        <taxon>Hyphomicrobiales</taxon>
        <taxon>Nitrobacteraceae</taxon>
        <taxon>Rhodopseudomonas</taxon>
    </lineage>
</organism>
<feature type="compositionally biased region" description="Basic residues" evidence="16">
    <location>
        <begin position="1"/>
        <end position="12"/>
    </location>
</feature>